<feature type="transmembrane region" description="Helical" evidence="5">
    <location>
        <begin position="280"/>
        <end position="299"/>
    </location>
</feature>
<dbReference type="PANTHER" id="PTHR37422:SF23">
    <property type="entry name" value="TEICHURONIC ACID BIOSYNTHESIS PROTEIN TUAE"/>
    <property type="match status" value="1"/>
</dbReference>
<evidence type="ECO:0000256" key="1">
    <source>
        <dbReference type="ARBA" id="ARBA00004141"/>
    </source>
</evidence>
<feature type="transmembrane region" description="Helical" evidence="5">
    <location>
        <begin position="210"/>
        <end position="232"/>
    </location>
</feature>
<dbReference type="Proteomes" id="UP000481421">
    <property type="component" value="Unassembled WGS sequence"/>
</dbReference>
<accession>A0A6B3RKB2</accession>
<evidence type="ECO:0000256" key="5">
    <source>
        <dbReference type="SAM" id="Phobius"/>
    </source>
</evidence>
<comment type="caution">
    <text evidence="7">The sequence shown here is derived from an EMBL/GenBank/DDBJ whole genome shotgun (WGS) entry which is preliminary data.</text>
</comment>
<feature type="transmembrane region" description="Helical" evidence="5">
    <location>
        <begin position="137"/>
        <end position="156"/>
    </location>
</feature>
<comment type="subcellular location">
    <subcellularLocation>
        <location evidence="1">Membrane</location>
        <topology evidence="1">Multi-pass membrane protein</topology>
    </subcellularLocation>
</comment>
<feature type="transmembrane region" description="Helical" evidence="5">
    <location>
        <begin position="431"/>
        <end position="448"/>
    </location>
</feature>
<dbReference type="Pfam" id="PF04932">
    <property type="entry name" value="Wzy_C"/>
    <property type="match status" value="1"/>
</dbReference>
<sequence length="485" mass="52537">MPAATIRDGAAPTRRRARGSQRYGRLNTLTARLLVLLVLVSAIPVASNRPAWWLIWTFLLGLGALAYLLRAQMLMGRQRPLQTNQFTLFFTVALLVPAFALLQSLPLAQLVPVAWQALPSAVAGLGPLASLSVMPDASLLAAIRAVGYLVFLMLVIEVGTQPERTHTLGLILMLGILLHAVFGLVALRLLGDYSIWGEKTVYLGMLTGTFVNRNSIATFLGFGLVLALAYALERGHRAANAERDRGYTAIFTPARLEIIGLWLAVAVLAIAILLTQSRMGVAATVLGAFVTFLALRITFRVPLRRILIEVGIGLVAMLVVLVPAVGDGVLERALFTFVESTDRVSLYVQTWGMILERPLIGFGYDAFAPAFELYRDEPLVNQNFADLAHNTYLTLWVEQGFIIGSIPMLLIGWSAVMILQRLRAAEGDMAVNGAALGVIVLGAMHSLVDFSLEIPANVYCFLLIVGLAIARPRKVQTASPDGEGA</sequence>
<dbReference type="RefSeq" id="WP_164609332.1">
    <property type="nucleotide sequence ID" value="NZ_JAAIKE010000001.1"/>
</dbReference>
<dbReference type="GO" id="GO:0016874">
    <property type="term" value="F:ligase activity"/>
    <property type="evidence" value="ECO:0007669"/>
    <property type="project" value="UniProtKB-KW"/>
</dbReference>
<evidence type="ECO:0000256" key="4">
    <source>
        <dbReference type="ARBA" id="ARBA00023136"/>
    </source>
</evidence>
<feature type="transmembrane region" description="Helical" evidence="5">
    <location>
        <begin position="400"/>
        <end position="419"/>
    </location>
</feature>
<feature type="transmembrane region" description="Helical" evidence="5">
    <location>
        <begin position="253"/>
        <end position="274"/>
    </location>
</feature>
<dbReference type="GO" id="GO:0016020">
    <property type="term" value="C:membrane"/>
    <property type="evidence" value="ECO:0007669"/>
    <property type="project" value="UniProtKB-SubCell"/>
</dbReference>
<evidence type="ECO:0000256" key="2">
    <source>
        <dbReference type="ARBA" id="ARBA00022692"/>
    </source>
</evidence>
<feature type="domain" description="O-antigen ligase-related" evidence="6">
    <location>
        <begin position="263"/>
        <end position="402"/>
    </location>
</feature>
<dbReference type="PANTHER" id="PTHR37422">
    <property type="entry name" value="TEICHURONIC ACID BIOSYNTHESIS PROTEIN TUAE"/>
    <property type="match status" value="1"/>
</dbReference>
<feature type="transmembrane region" description="Helical" evidence="5">
    <location>
        <begin position="168"/>
        <end position="190"/>
    </location>
</feature>
<dbReference type="EMBL" id="JAAIKE010000001">
    <property type="protein sequence ID" value="NEX45328.1"/>
    <property type="molecule type" value="Genomic_DNA"/>
</dbReference>
<name>A0A6B3RKB2_9RHOB</name>
<feature type="transmembrane region" description="Helical" evidence="5">
    <location>
        <begin position="51"/>
        <end position="69"/>
    </location>
</feature>
<feature type="transmembrane region" description="Helical" evidence="5">
    <location>
        <begin position="306"/>
        <end position="326"/>
    </location>
</feature>
<keyword evidence="4 5" id="KW-0472">Membrane</keyword>
<feature type="transmembrane region" description="Helical" evidence="5">
    <location>
        <begin position="454"/>
        <end position="470"/>
    </location>
</feature>
<keyword evidence="8" id="KW-1185">Reference proteome</keyword>
<reference evidence="7 8" key="1">
    <citation type="submission" date="2020-02" db="EMBL/GenBank/DDBJ databases">
        <title>Rhodobacter algicola sp. nov., isolated from microalga culture.</title>
        <authorList>
            <person name="Park C.-Y."/>
        </authorList>
    </citation>
    <scope>NUCLEOTIDE SEQUENCE [LARGE SCALE GENOMIC DNA]</scope>
    <source>
        <strain evidence="7 8">ETT8</strain>
    </source>
</reference>
<feature type="transmembrane region" description="Helical" evidence="5">
    <location>
        <begin position="24"/>
        <end position="45"/>
    </location>
</feature>
<keyword evidence="3 5" id="KW-1133">Transmembrane helix</keyword>
<dbReference type="AlphaFoldDB" id="A0A6B3RKB2"/>
<dbReference type="InterPro" id="IPR007016">
    <property type="entry name" value="O-antigen_ligase-rel_domated"/>
</dbReference>
<organism evidence="7 8">
    <name type="scientific">Pseudotabrizicola algicola</name>
    <dbReference type="NCBI Taxonomy" id="2709381"/>
    <lineage>
        <taxon>Bacteria</taxon>
        <taxon>Pseudomonadati</taxon>
        <taxon>Pseudomonadota</taxon>
        <taxon>Alphaproteobacteria</taxon>
        <taxon>Rhodobacterales</taxon>
        <taxon>Paracoccaceae</taxon>
        <taxon>Pseudotabrizicola</taxon>
    </lineage>
</organism>
<protein>
    <submittedName>
        <fullName evidence="7">O-antigen ligase family protein</fullName>
    </submittedName>
</protein>
<gene>
    <name evidence="7" type="ORF">G3572_03870</name>
</gene>
<evidence type="ECO:0000313" key="7">
    <source>
        <dbReference type="EMBL" id="NEX45328.1"/>
    </source>
</evidence>
<dbReference type="InterPro" id="IPR051533">
    <property type="entry name" value="WaaL-like"/>
</dbReference>
<evidence type="ECO:0000313" key="8">
    <source>
        <dbReference type="Proteomes" id="UP000481421"/>
    </source>
</evidence>
<feature type="transmembrane region" description="Helical" evidence="5">
    <location>
        <begin position="81"/>
        <end position="102"/>
    </location>
</feature>
<proteinExistence type="predicted"/>
<evidence type="ECO:0000256" key="3">
    <source>
        <dbReference type="ARBA" id="ARBA00022989"/>
    </source>
</evidence>
<keyword evidence="7" id="KW-0436">Ligase</keyword>
<keyword evidence="2 5" id="KW-0812">Transmembrane</keyword>
<evidence type="ECO:0000259" key="6">
    <source>
        <dbReference type="Pfam" id="PF04932"/>
    </source>
</evidence>